<keyword evidence="2" id="KW-0285">Flavoprotein</keyword>
<keyword evidence="4" id="KW-0808">Transferase</keyword>
<dbReference type="EC" id="2.7.1.26" evidence="1"/>
<evidence type="ECO:0000256" key="4">
    <source>
        <dbReference type="ARBA" id="ARBA00022679"/>
    </source>
</evidence>
<dbReference type="GO" id="GO:0016301">
    <property type="term" value="F:kinase activity"/>
    <property type="evidence" value="ECO:0007669"/>
    <property type="project" value="UniProtKB-KW"/>
</dbReference>
<reference evidence="9 10" key="1">
    <citation type="submission" date="2023-05" db="EMBL/GenBank/DDBJ databases">
        <title>Lithophilousrod everest ZFBP1038 complete genpme.</title>
        <authorList>
            <person name="Tian M."/>
        </authorList>
    </citation>
    <scope>NUCLEOTIDE SEQUENCE [LARGE SCALE GENOMIC DNA]</scope>
    <source>
        <strain evidence="9 10">ZFBP1038</strain>
    </source>
</reference>
<evidence type="ECO:0000256" key="3">
    <source>
        <dbReference type="ARBA" id="ARBA00022643"/>
    </source>
</evidence>
<feature type="domain" description="Riboflavin kinase" evidence="8">
    <location>
        <begin position="3"/>
        <end position="130"/>
    </location>
</feature>
<evidence type="ECO:0000256" key="1">
    <source>
        <dbReference type="ARBA" id="ARBA00012105"/>
    </source>
</evidence>
<evidence type="ECO:0000256" key="5">
    <source>
        <dbReference type="ARBA" id="ARBA00022741"/>
    </source>
</evidence>
<evidence type="ECO:0000259" key="8">
    <source>
        <dbReference type="SMART" id="SM00904"/>
    </source>
</evidence>
<dbReference type="Gene3D" id="2.40.30.30">
    <property type="entry name" value="Riboflavin kinase-like"/>
    <property type="match status" value="1"/>
</dbReference>
<dbReference type="InterPro" id="IPR023468">
    <property type="entry name" value="Riboflavin_kinase"/>
</dbReference>
<dbReference type="RefSeq" id="WP_349640073.1">
    <property type="nucleotide sequence ID" value="NZ_CP090958.1"/>
</dbReference>
<keyword evidence="9" id="KW-0418">Kinase</keyword>
<evidence type="ECO:0000256" key="6">
    <source>
        <dbReference type="ARBA" id="ARBA00022840"/>
    </source>
</evidence>
<keyword evidence="10" id="KW-1185">Reference proteome</keyword>
<gene>
    <name evidence="9" type="ORF">LWF01_05675</name>
</gene>
<keyword evidence="6" id="KW-0067">ATP-binding</keyword>
<sequence length="132" mass="14555">MILPAGPASFGGLIVGGHGRGRGLGFPTANIYVIGDSGVPVDGVYSCIVALASRDSTFGATTSIGRNPTFSDVQERRIEAYIHDLSDDIYGERIDVWVIERLREMDRFDSVDELVRQTGRDIERSRVRLREV</sequence>
<accession>A0ABY8QWB6</accession>
<evidence type="ECO:0000256" key="2">
    <source>
        <dbReference type="ARBA" id="ARBA00022630"/>
    </source>
</evidence>
<keyword evidence="5" id="KW-0547">Nucleotide-binding</keyword>
<name>A0ABY8QWB6_9MICO</name>
<proteinExistence type="predicted"/>
<dbReference type="SMART" id="SM00904">
    <property type="entry name" value="Flavokinase"/>
    <property type="match status" value="1"/>
</dbReference>
<organism evidence="9 10">
    <name type="scientific">Saxibacter everestensis</name>
    <dbReference type="NCBI Taxonomy" id="2909229"/>
    <lineage>
        <taxon>Bacteria</taxon>
        <taxon>Bacillati</taxon>
        <taxon>Actinomycetota</taxon>
        <taxon>Actinomycetes</taxon>
        <taxon>Micrococcales</taxon>
        <taxon>Brevibacteriaceae</taxon>
        <taxon>Saxibacter</taxon>
    </lineage>
</organism>
<dbReference type="InterPro" id="IPR015865">
    <property type="entry name" value="Riboflavin_kinase_bac/euk"/>
</dbReference>
<dbReference type="Proteomes" id="UP001209083">
    <property type="component" value="Chromosome"/>
</dbReference>
<comment type="catalytic activity">
    <reaction evidence="7">
        <text>riboflavin + ATP = FMN + ADP + H(+)</text>
        <dbReference type="Rhea" id="RHEA:14357"/>
        <dbReference type="ChEBI" id="CHEBI:15378"/>
        <dbReference type="ChEBI" id="CHEBI:30616"/>
        <dbReference type="ChEBI" id="CHEBI:57986"/>
        <dbReference type="ChEBI" id="CHEBI:58210"/>
        <dbReference type="ChEBI" id="CHEBI:456216"/>
        <dbReference type="EC" id="2.7.1.26"/>
    </reaction>
</comment>
<evidence type="ECO:0000313" key="9">
    <source>
        <dbReference type="EMBL" id="WGW13257.1"/>
    </source>
</evidence>
<protein>
    <recommendedName>
        <fullName evidence="1">riboflavin kinase</fullName>
        <ecNumber evidence="1">2.7.1.26</ecNumber>
    </recommendedName>
</protein>
<evidence type="ECO:0000313" key="10">
    <source>
        <dbReference type="Proteomes" id="UP001209083"/>
    </source>
</evidence>
<dbReference type="EMBL" id="CP090958">
    <property type="protein sequence ID" value="WGW13257.1"/>
    <property type="molecule type" value="Genomic_DNA"/>
</dbReference>
<dbReference type="InterPro" id="IPR023465">
    <property type="entry name" value="Riboflavin_kinase_dom_sf"/>
</dbReference>
<dbReference type="PANTHER" id="PTHR22749:SF6">
    <property type="entry name" value="RIBOFLAVIN KINASE"/>
    <property type="match status" value="1"/>
</dbReference>
<dbReference type="SUPFAM" id="SSF82114">
    <property type="entry name" value="Riboflavin kinase-like"/>
    <property type="match status" value="1"/>
</dbReference>
<dbReference type="PANTHER" id="PTHR22749">
    <property type="entry name" value="RIBOFLAVIN KINASE/FMN ADENYLYLTRANSFERASE"/>
    <property type="match status" value="1"/>
</dbReference>
<keyword evidence="3" id="KW-0288">FMN</keyword>
<evidence type="ECO:0000256" key="7">
    <source>
        <dbReference type="ARBA" id="ARBA00047880"/>
    </source>
</evidence>
<dbReference type="Pfam" id="PF01687">
    <property type="entry name" value="Flavokinase"/>
    <property type="match status" value="1"/>
</dbReference>